<dbReference type="AlphaFoldDB" id="A0A167NJ34"/>
<evidence type="ECO:0000313" key="2">
    <source>
        <dbReference type="Proteomes" id="UP000077315"/>
    </source>
</evidence>
<keyword evidence="2" id="KW-1185">Reference proteome</keyword>
<dbReference type="Proteomes" id="UP000077315">
    <property type="component" value="Unassembled WGS sequence"/>
</dbReference>
<dbReference type="RefSeq" id="XP_018294089.1">
    <property type="nucleotide sequence ID" value="XM_018435354.1"/>
</dbReference>
<protein>
    <submittedName>
        <fullName evidence="1">Uncharacterized protein</fullName>
    </submittedName>
</protein>
<dbReference type="InParanoid" id="A0A167NJ34"/>
<organism evidence="1 2">
    <name type="scientific">Phycomyces blakesleeanus (strain ATCC 8743b / DSM 1359 / FGSC 10004 / NBRC 33097 / NRRL 1555)</name>
    <dbReference type="NCBI Taxonomy" id="763407"/>
    <lineage>
        <taxon>Eukaryota</taxon>
        <taxon>Fungi</taxon>
        <taxon>Fungi incertae sedis</taxon>
        <taxon>Mucoromycota</taxon>
        <taxon>Mucoromycotina</taxon>
        <taxon>Mucoromycetes</taxon>
        <taxon>Mucorales</taxon>
        <taxon>Phycomycetaceae</taxon>
        <taxon>Phycomyces</taxon>
    </lineage>
</organism>
<dbReference type="EMBL" id="KV440976">
    <property type="protein sequence ID" value="OAD76049.1"/>
    <property type="molecule type" value="Genomic_DNA"/>
</dbReference>
<sequence length="153" mass="17817">MKLRICSTGKSSLPPIILESVPVSFNFSLLIRSFRSFQTPILQGQRFYLAELINCDYLSGSWCLSLILQDKMVCPEKKHASYPDDYELLSLKCDAIFLDILLYISLLTRIMSLSFFHLLYPCFQCLKLSTYIKIPDPNIRRYNKKQLVLFKCL</sequence>
<dbReference type="VEuPathDB" id="FungiDB:PHYBLDRAFT_166025"/>
<proteinExistence type="predicted"/>
<reference evidence="2" key="1">
    <citation type="submission" date="2015-06" db="EMBL/GenBank/DDBJ databases">
        <title>Expansion of signal transduction pathways in fungi by whole-genome duplication.</title>
        <authorList>
            <consortium name="DOE Joint Genome Institute"/>
            <person name="Corrochano L.M."/>
            <person name="Kuo A."/>
            <person name="Marcet-Houben M."/>
            <person name="Polaino S."/>
            <person name="Salamov A."/>
            <person name="Villalobos J.M."/>
            <person name="Alvarez M.I."/>
            <person name="Avalos J."/>
            <person name="Benito E.P."/>
            <person name="Benoit I."/>
            <person name="Burger G."/>
            <person name="Camino L.P."/>
            <person name="Canovas D."/>
            <person name="Cerda-Olmedo E."/>
            <person name="Cheng J.-F."/>
            <person name="Dominguez A."/>
            <person name="Elias M."/>
            <person name="Eslava A.P."/>
            <person name="Glaser F."/>
            <person name="Grimwood J."/>
            <person name="Gutierrez G."/>
            <person name="Heitman J."/>
            <person name="Henrissat B."/>
            <person name="Iturriaga E.A."/>
            <person name="Lang B.F."/>
            <person name="Lavin J.L."/>
            <person name="Lee S."/>
            <person name="Li W."/>
            <person name="Lindquist E."/>
            <person name="Lopez-Garcia S."/>
            <person name="Luque E.M."/>
            <person name="Marcos A.T."/>
            <person name="Martin J."/>
            <person name="McCluskey K."/>
            <person name="Medina H.R."/>
            <person name="Miralles-Duran A."/>
            <person name="Miyazaki A."/>
            <person name="Munoz-Torres E."/>
            <person name="Oguiza J.A."/>
            <person name="Ohm R."/>
            <person name="Olmedo M."/>
            <person name="Orejas M."/>
            <person name="Ortiz-Castellanos L."/>
            <person name="Pisabarro A.G."/>
            <person name="Rodriguez-Romero J."/>
            <person name="Ruiz-Herrera J."/>
            <person name="Ruiz-Vazquez R."/>
            <person name="Sanz C."/>
            <person name="Schackwitz W."/>
            <person name="Schmutz J."/>
            <person name="Shahriari M."/>
            <person name="Shelest E."/>
            <person name="Silva-Franco F."/>
            <person name="Soanes D."/>
            <person name="Syed K."/>
            <person name="Tagua V.G."/>
            <person name="Talbot N.J."/>
            <person name="Thon M."/>
            <person name="De vries R.P."/>
            <person name="Wiebenga A."/>
            <person name="Yadav J.S."/>
            <person name="Braun E.L."/>
            <person name="Baker S."/>
            <person name="Garre V."/>
            <person name="Horwitz B."/>
            <person name="Torres-Martinez S."/>
            <person name="Idnurm A."/>
            <person name="Herrera-Estrella A."/>
            <person name="Gabaldon T."/>
            <person name="Grigoriev I.V."/>
        </authorList>
    </citation>
    <scope>NUCLEOTIDE SEQUENCE [LARGE SCALE GENOMIC DNA]</scope>
    <source>
        <strain evidence="2">NRRL 1555(-)</strain>
    </source>
</reference>
<evidence type="ECO:0000313" key="1">
    <source>
        <dbReference type="EMBL" id="OAD76049.1"/>
    </source>
</evidence>
<name>A0A167NJ34_PHYB8</name>
<gene>
    <name evidence="1" type="ORF">PHYBLDRAFT_166025</name>
</gene>
<accession>A0A167NJ34</accession>
<dbReference type="GeneID" id="28996260"/>